<dbReference type="STRING" id="1797263.A2397_01005"/>
<sequence length="340" mass="37400">MTGLVKSLAPSIWSEIQSAQKILFCCHPSPDPDSIGSNLAFSLALEAIGKQTTVLAGDSELPKSVSHLPGVDRIVPRNFLQADLSQYDLFIALDASGLEQITKEGPINFPSSLSVVVIDHHHTNNSFGRVNLVDTAYISVGEIVYDLFSLWNIPTTSDIAANLYLAMYTDSGGFKYEKTTPATYEIASKLIKIYPDFSQLVFKYENQNDPERIYYEGLALTSVKLFFNNQVAISLIEYPQLNKLGIRKVHTDKSEIANALKSVIGWQIGISFVEKVPRIVSLSFRTRDPVNFDVCRIAQATKFGGGHPAAAGATLKMPFDEALKYLLDTIASVYPQLGTP</sequence>
<comment type="caution">
    <text evidence="3">The sequence shown here is derived from an EMBL/GenBank/DDBJ whole genome shotgun (WGS) entry which is preliminary data.</text>
</comment>
<dbReference type="InterPro" id="IPR038763">
    <property type="entry name" value="DHH_sf"/>
</dbReference>
<dbReference type="EMBL" id="MEXR01000047">
    <property type="protein sequence ID" value="OGD08867.1"/>
    <property type="molecule type" value="Genomic_DNA"/>
</dbReference>
<dbReference type="InterPro" id="IPR001667">
    <property type="entry name" value="DDH_dom"/>
</dbReference>
<dbReference type="Gene3D" id="3.10.310.30">
    <property type="match status" value="1"/>
</dbReference>
<protein>
    <submittedName>
        <fullName evidence="3">Uncharacterized protein</fullName>
    </submittedName>
</protein>
<evidence type="ECO:0000259" key="1">
    <source>
        <dbReference type="Pfam" id="PF01368"/>
    </source>
</evidence>
<accession>A0A1F4ZTT6</accession>
<feature type="domain" description="DHHA1" evidence="2">
    <location>
        <begin position="254"/>
        <end position="330"/>
    </location>
</feature>
<dbReference type="Pfam" id="PF02272">
    <property type="entry name" value="DHHA1"/>
    <property type="match status" value="1"/>
</dbReference>
<dbReference type="AlphaFoldDB" id="A0A1F4ZTT6"/>
<evidence type="ECO:0000259" key="2">
    <source>
        <dbReference type="Pfam" id="PF02272"/>
    </source>
</evidence>
<dbReference type="InterPro" id="IPR003156">
    <property type="entry name" value="DHHA1_dom"/>
</dbReference>
<evidence type="ECO:0000313" key="4">
    <source>
        <dbReference type="Proteomes" id="UP000176424"/>
    </source>
</evidence>
<dbReference type="PANTHER" id="PTHR47618:SF1">
    <property type="entry name" value="BIFUNCTIONAL OLIGORIBONUCLEASE AND PAP PHOSPHATASE NRNA"/>
    <property type="match status" value="1"/>
</dbReference>
<dbReference type="SUPFAM" id="SSF64182">
    <property type="entry name" value="DHH phosphoesterases"/>
    <property type="match status" value="1"/>
</dbReference>
<name>A0A1F4ZTT6_9BACT</name>
<dbReference type="InterPro" id="IPR051319">
    <property type="entry name" value="Oligoribo/pAp-PDE_c-di-AMP_PDE"/>
</dbReference>
<organism evidence="3 4">
    <name type="scientific">Candidatus Amesbacteria bacterium RIFOXYB1_FULL_44_23</name>
    <dbReference type="NCBI Taxonomy" id="1797263"/>
    <lineage>
        <taxon>Bacteria</taxon>
        <taxon>Candidatus Amesiibacteriota</taxon>
    </lineage>
</organism>
<feature type="domain" description="DDH" evidence="1">
    <location>
        <begin position="21"/>
        <end position="166"/>
    </location>
</feature>
<dbReference type="Gene3D" id="3.90.1640.10">
    <property type="entry name" value="inorganic pyrophosphatase (n-terminal core)"/>
    <property type="match status" value="1"/>
</dbReference>
<evidence type="ECO:0000313" key="3">
    <source>
        <dbReference type="EMBL" id="OGD08867.1"/>
    </source>
</evidence>
<gene>
    <name evidence="3" type="ORF">A2397_01005</name>
</gene>
<dbReference type="PANTHER" id="PTHR47618">
    <property type="entry name" value="BIFUNCTIONAL OLIGORIBONUCLEASE AND PAP PHOSPHATASE NRNA"/>
    <property type="match status" value="1"/>
</dbReference>
<proteinExistence type="predicted"/>
<dbReference type="GO" id="GO:0003676">
    <property type="term" value="F:nucleic acid binding"/>
    <property type="evidence" value="ECO:0007669"/>
    <property type="project" value="InterPro"/>
</dbReference>
<dbReference type="Pfam" id="PF01368">
    <property type="entry name" value="DHH"/>
    <property type="match status" value="1"/>
</dbReference>
<dbReference type="Proteomes" id="UP000176424">
    <property type="component" value="Unassembled WGS sequence"/>
</dbReference>
<reference evidence="3 4" key="1">
    <citation type="journal article" date="2016" name="Nat. Commun.">
        <title>Thousands of microbial genomes shed light on interconnected biogeochemical processes in an aquifer system.</title>
        <authorList>
            <person name="Anantharaman K."/>
            <person name="Brown C.T."/>
            <person name="Hug L.A."/>
            <person name="Sharon I."/>
            <person name="Castelle C.J."/>
            <person name="Probst A.J."/>
            <person name="Thomas B.C."/>
            <person name="Singh A."/>
            <person name="Wilkins M.J."/>
            <person name="Karaoz U."/>
            <person name="Brodie E.L."/>
            <person name="Williams K.H."/>
            <person name="Hubbard S.S."/>
            <person name="Banfield J.F."/>
        </authorList>
    </citation>
    <scope>NUCLEOTIDE SEQUENCE [LARGE SCALE GENOMIC DNA]</scope>
</reference>